<feature type="transmembrane region" description="Helical" evidence="1">
    <location>
        <begin position="81"/>
        <end position="98"/>
    </location>
</feature>
<organism evidence="2 3">
    <name type="scientific">Clavelina lepadiformis</name>
    <name type="common">Light-bulb sea squirt</name>
    <name type="synonym">Ascidia lepadiformis</name>
    <dbReference type="NCBI Taxonomy" id="159417"/>
    <lineage>
        <taxon>Eukaryota</taxon>
        <taxon>Metazoa</taxon>
        <taxon>Chordata</taxon>
        <taxon>Tunicata</taxon>
        <taxon>Ascidiacea</taxon>
        <taxon>Aplousobranchia</taxon>
        <taxon>Clavelinidae</taxon>
        <taxon>Clavelina</taxon>
    </lineage>
</organism>
<accession>A0ABP0FUY7</accession>
<evidence type="ECO:0000313" key="3">
    <source>
        <dbReference type="Proteomes" id="UP001642483"/>
    </source>
</evidence>
<dbReference type="EMBL" id="CAWYQH010000096">
    <property type="protein sequence ID" value="CAK8682960.1"/>
    <property type="molecule type" value="Genomic_DNA"/>
</dbReference>
<reference evidence="2 3" key="1">
    <citation type="submission" date="2024-02" db="EMBL/GenBank/DDBJ databases">
        <authorList>
            <person name="Daric V."/>
            <person name="Darras S."/>
        </authorList>
    </citation>
    <scope>NUCLEOTIDE SEQUENCE [LARGE SCALE GENOMIC DNA]</scope>
</reference>
<feature type="transmembrane region" description="Helical" evidence="1">
    <location>
        <begin position="20"/>
        <end position="42"/>
    </location>
</feature>
<keyword evidence="1" id="KW-1133">Transmembrane helix</keyword>
<gene>
    <name evidence="2" type="ORF">CVLEPA_LOCUS14080</name>
</gene>
<keyword evidence="1" id="KW-0472">Membrane</keyword>
<comment type="caution">
    <text evidence="2">The sequence shown here is derived from an EMBL/GenBank/DDBJ whole genome shotgun (WGS) entry which is preliminary data.</text>
</comment>
<protein>
    <submittedName>
        <fullName evidence="2">Uncharacterized protein</fullName>
    </submittedName>
</protein>
<evidence type="ECO:0000313" key="2">
    <source>
        <dbReference type="EMBL" id="CAK8682960.1"/>
    </source>
</evidence>
<keyword evidence="1" id="KW-0812">Transmembrane</keyword>
<keyword evidence="3" id="KW-1185">Reference proteome</keyword>
<sequence>MQLYLLTPFILLLTYRWPRVGVSLMVFFTVASMVFCGVLSFLGPIQPFTVTHVQTLGIMEEYFEAITYDIRFKYDIYYMPWARMHVYMIGMLTGYVLFATKGKLKVSKVSASFLCCTKYVLGSSKSIS</sequence>
<dbReference type="Proteomes" id="UP001642483">
    <property type="component" value="Unassembled WGS sequence"/>
</dbReference>
<name>A0ABP0FUY7_CLALP</name>
<evidence type="ECO:0000256" key="1">
    <source>
        <dbReference type="SAM" id="Phobius"/>
    </source>
</evidence>
<proteinExistence type="predicted"/>
<dbReference type="PANTHER" id="PTHR11161">
    <property type="entry name" value="O-ACYLTRANSFERASE"/>
    <property type="match status" value="1"/>
</dbReference>
<dbReference type="InterPro" id="IPR052728">
    <property type="entry name" value="O2_lipid_transport_reg"/>
</dbReference>
<dbReference type="PANTHER" id="PTHR11161:SF0">
    <property type="entry name" value="O-ACYLTRANSFERASE LIKE PROTEIN"/>
    <property type="match status" value="1"/>
</dbReference>